<organism evidence="2 3">
    <name type="scientific">Thalassococcus halodurans</name>
    <dbReference type="NCBI Taxonomy" id="373675"/>
    <lineage>
        <taxon>Bacteria</taxon>
        <taxon>Pseudomonadati</taxon>
        <taxon>Pseudomonadota</taxon>
        <taxon>Alphaproteobacteria</taxon>
        <taxon>Rhodobacterales</taxon>
        <taxon>Roseobacteraceae</taxon>
        <taxon>Thalassococcus</taxon>
    </lineage>
</organism>
<keyword evidence="3" id="KW-1185">Reference proteome</keyword>
<dbReference type="Gene3D" id="2.40.360.10">
    <property type="entry name" value="YmcC-like"/>
    <property type="match status" value="1"/>
</dbReference>
<feature type="signal peptide" evidence="1">
    <location>
        <begin position="1"/>
        <end position="29"/>
    </location>
</feature>
<feature type="chain" id="PRO_5009291320" evidence="1">
    <location>
        <begin position="30"/>
        <end position="203"/>
    </location>
</feature>
<keyword evidence="1" id="KW-0732">Signal</keyword>
<dbReference type="RefSeq" id="WP_160006858.1">
    <property type="nucleotide sequence ID" value="NZ_FNUZ01000003.1"/>
</dbReference>
<sequence>MKPTFAIVIAALSLSACSGLPALPTRAKASNKVVVLNTQKVATPTIRVFLESRGASAVLTADSTLGAVTNWTDASGVSVALNQGLVVETRGLGDDMMSSDVSNSLMALKGAFGDAYYERFQTTLGGELETEFRAFQCQVSDRSATTIKISSNTVPVTRIVETCSSIGFSVSNTYWQGANGTLWRSRQWISEGVGHMTIERQPR</sequence>
<dbReference type="PROSITE" id="PS51257">
    <property type="entry name" value="PROKAR_LIPOPROTEIN"/>
    <property type="match status" value="1"/>
</dbReference>
<dbReference type="EMBL" id="FNUZ01000003">
    <property type="protein sequence ID" value="SEG32131.1"/>
    <property type="molecule type" value="Genomic_DNA"/>
</dbReference>
<dbReference type="OrthoDB" id="6237231at2"/>
<evidence type="ECO:0000313" key="3">
    <source>
        <dbReference type="Proteomes" id="UP000236752"/>
    </source>
</evidence>
<protein>
    <submittedName>
        <fullName evidence="2">Group 4 capsule polysaccharide lipoprotein gfcB, YjbF</fullName>
    </submittedName>
</protein>
<dbReference type="SUPFAM" id="SSF159270">
    <property type="entry name" value="YmcC-like"/>
    <property type="match status" value="1"/>
</dbReference>
<evidence type="ECO:0000313" key="2">
    <source>
        <dbReference type="EMBL" id="SEG32131.1"/>
    </source>
</evidence>
<proteinExistence type="predicted"/>
<reference evidence="2 3" key="1">
    <citation type="submission" date="2016-10" db="EMBL/GenBank/DDBJ databases">
        <authorList>
            <person name="de Groot N.N."/>
        </authorList>
    </citation>
    <scope>NUCLEOTIDE SEQUENCE [LARGE SCALE GENOMIC DNA]</scope>
    <source>
        <strain evidence="2 3">DSM 26915</strain>
    </source>
</reference>
<dbReference type="InterPro" id="IPR023373">
    <property type="entry name" value="YmcC_sf"/>
</dbReference>
<evidence type="ECO:0000256" key="1">
    <source>
        <dbReference type="SAM" id="SignalP"/>
    </source>
</evidence>
<keyword evidence="2" id="KW-0449">Lipoprotein</keyword>
<dbReference type="InterPro" id="IPR021308">
    <property type="entry name" value="GfcB"/>
</dbReference>
<gene>
    <name evidence="2" type="ORF">SAMN04488045_2459</name>
</gene>
<name>A0A1H5Z743_9RHOB</name>
<accession>A0A1H5Z743</accession>
<dbReference type="AlphaFoldDB" id="A0A1H5Z743"/>
<dbReference type="Pfam" id="PF11102">
    <property type="entry name" value="YjbF"/>
    <property type="match status" value="1"/>
</dbReference>
<dbReference type="Proteomes" id="UP000236752">
    <property type="component" value="Unassembled WGS sequence"/>
</dbReference>